<name>A0A939CEU6_9FIRM</name>
<protein>
    <submittedName>
        <fullName evidence="4">Class B sortase</fullName>
    </submittedName>
</protein>
<feature type="active site" description="Acyl-thioester intermediate" evidence="2">
    <location>
        <position position="247"/>
    </location>
</feature>
<dbReference type="SUPFAM" id="SSF63817">
    <property type="entry name" value="Sortase"/>
    <property type="match status" value="1"/>
</dbReference>
<comment type="caution">
    <text evidence="4">The sequence shown here is derived from an EMBL/GenBank/DDBJ whole genome shotgun (WGS) entry which is preliminary data.</text>
</comment>
<dbReference type="AlphaFoldDB" id="A0A939CEU6"/>
<dbReference type="InterPro" id="IPR005754">
    <property type="entry name" value="Sortase"/>
</dbReference>
<dbReference type="GO" id="GO:0016787">
    <property type="term" value="F:hydrolase activity"/>
    <property type="evidence" value="ECO:0007669"/>
    <property type="project" value="UniProtKB-KW"/>
</dbReference>
<evidence type="ECO:0000256" key="1">
    <source>
        <dbReference type="ARBA" id="ARBA00022801"/>
    </source>
</evidence>
<dbReference type="CDD" id="cd05826">
    <property type="entry name" value="Sortase_B"/>
    <property type="match status" value="1"/>
</dbReference>
<dbReference type="Gene3D" id="2.40.260.10">
    <property type="entry name" value="Sortase"/>
    <property type="match status" value="1"/>
</dbReference>
<keyword evidence="1" id="KW-0378">Hydrolase</keyword>
<reference evidence="4" key="1">
    <citation type="submission" date="2021-02" db="EMBL/GenBank/DDBJ databases">
        <title>Metagenome-assembled genomes from human diarrheal sample B26.</title>
        <authorList>
            <person name="Ateba T.P."/>
            <person name="Alayande K.A."/>
            <person name="Mwanza M."/>
        </authorList>
    </citation>
    <scope>NUCLEOTIDE SEQUENCE</scope>
    <source>
        <strain evidence="4">06WH</strain>
    </source>
</reference>
<dbReference type="InterPro" id="IPR023365">
    <property type="entry name" value="Sortase_dom-sf"/>
</dbReference>
<gene>
    <name evidence="4" type="ORF">JTJ23_09180</name>
</gene>
<feature type="region of interest" description="Disordered" evidence="3">
    <location>
        <begin position="51"/>
        <end position="75"/>
    </location>
</feature>
<feature type="active site" description="Proton donor/acceptor" evidence="2">
    <location>
        <position position="154"/>
    </location>
</feature>
<dbReference type="EMBL" id="JAFHBD010000037">
    <property type="protein sequence ID" value="MBN2953750.1"/>
    <property type="molecule type" value="Genomic_DNA"/>
</dbReference>
<dbReference type="Pfam" id="PF04203">
    <property type="entry name" value="Sortase"/>
    <property type="match status" value="1"/>
</dbReference>
<dbReference type="Proteomes" id="UP000737612">
    <property type="component" value="Unassembled WGS sequence"/>
</dbReference>
<dbReference type="InterPro" id="IPR009835">
    <property type="entry name" value="SrtB"/>
</dbReference>
<evidence type="ECO:0000256" key="3">
    <source>
        <dbReference type="SAM" id="MobiDB-lite"/>
    </source>
</evidence>
<evidence type="ECO:0000313" key="5">
    <source>
        <dbReference type="Proteomes" id="UP000737612"/>
    </source>
</evidence>
<proteinExistence type="predicted"/>
<feature type="compositionally biased region" description="Basic and acidic residues" evidence="3">
    <location>
        <begin position="51"/>
        <end position="66"/>
    </location>
</feature>
<evidence type="ECO:0000256" key="2">
    <source>
        <dbReference type="PIRSR" id="PIRSR605754-1"/>
    </source>
</evidence>
<evidence type="ECO:0000313" key="4">
    <source>
        <dbReference type="EMBL" id="MBN2953750.1"/>
    </source>
</evidence>
<organism evidence="4 5">
    <name type="scientific">Fusicatenibacter saccharivorans</name>
    <dbReference type="NCBI Taxonomy" id="1150298"/>
    <lineage>
        <taxon>Bacteria</taxon>
        <taxon>Bacillati</taxon>
        <taxon>Bacillota</taxon>
        <taxon>Clostridia</taxon>
        <taxon>Lachnospirales</taxon>
        <taxon>Lachnospiraceae</taxon>
        <taxon>Fusicatenibacter</taxon>
    </lineage>
</organism>
<accession>A0A939CEU6</accession>
<sequence>MKTKWREKISRKRRGIAVLTLAALFFWYLPQIQVSRQIRKEQKEAVQMYVREEKEENKEENEKSEDVQEQEPGSTDQNLFRTIDFAGLRSKNREICAWLWIPGCALDVPVARGQDNVYYLAHDAFCRERIYGSIFAPCDTPEDFSERHTILYGHNMRDGTMFGGLKKYREASWKQEFPYLYLYLPGEAWQCRIWSVEETDAKSDVYRLGAWSDADWNAWVQERKENSIIFGSGEEKEVQKILTLSTCIGDGSSSQRLAVHAAVEMIFATKSGREEGSVLE</sequence>